<reference evidence="1" key="3">
    <citation type="submission" date="2025-08" db="UniProtKB">
        <authorList>
            <consortium name="Ensembl"/>
        </authorList>
    </citation>
    <scope>IDENTIFICATION</scope>
</reference>
<dbReference type="HOGENOM" id="CLU_3319790_0_0_1"/>
<reference evidence="2" key="1">
    <citation type="journal article" date="2002" name="Science">
        <title>The draft genome of Ciona intestinalis: insights into chordate and vertebrate origins.</title>
        <authorList>
            <person name="Dehal P."/>
            <person name="Satou Y."/>
            <person name="Campbell R.K."/>
            <person name="Chapman J."/>
            <person name="Degnan B."/>
            <person name="De Tomaso A."/>
            <person name="Davidson B."/>
            <person name="Di Gregorio A."/>
            <person name="Gelpke M."/>
            <person name="Goodstein D.M."/>
            <person name="Harafuji N."/>
            <person name="Hastings K.E."/>
            <person name="Ho I."/>
            <person name="Hotta K."/>
            <person name="Huang W."/>
            <person name="Kawashima T."/>
            <person name="Lemaire P."/>
            <person name="Martinez D."/>
            <person name="Meinertzhagen I.A."/>
            <person name="Necula S."/>
            <person name="Nonaka M."/>
            <person name="Putnam N."/>
            <person name="Rash S."/>
            <person name="Saiga H."/>
            <person name="Satake M."/>
            <person name="Terry A."/>
            <person name="Yamada L."/>
            <person name="Wang H.G."/>
            <person name="Awazu S."/>
            <person name="Azumi K."/>
            <person name="Boore J."/>
            <person name="Branno M."/>
            <person name="Chin-Bow S."/>
            <person name="DeSantis R."/>
            <person name="Doyle S."/>
            <person name="Francino P."/>
            <person name="Keys D.N."/>
            <person name="Haga S."/>
            <person name="Hayashi H."/>
            <person name="Hino K."/>
            <person name="Imai K.S."/>
            <person name="Inaba K."/>
            <person name="Kano S."/>
            <person name="Kobayashi K."/>
            <person name="Kobayashi M."/>
            <person name="Lee B.I."/>
            <person name="Makabe K.W."/>
            <person name="Manohar C."/>
            <person name="Matassi G."/>
            <person name="Medina M."/>
            <person name="Mochizuki Y."/>
            <person name="Mount S."/>
            <person name="Morishita T."/>
            <person name="Miura S."/>
            <person name="Nakayama A."/>
            <person name="Nishizaka S."/>
            <person name="Nomoto H."/>
            <person name="Ohta F."/>
            <person name="Oishi K."/>
            <person name="Rigoutsos I."/>
            <person name="Sano M."/>
            <person name="Sasaki A."/>
            <person name="Sasakura Y."/>
            <person name="Shoguchi E."/>
            <person name="Shin-i T."/>
            <person name="Spagnuolo A."/>
            <person name="Stainier D."/>
            <person name="Suzuki M.M."/>
            <person name="Tassy O."/>
            <person name="Takatori N."/>
            <person name="Tokuoka M."/>
            <person name="Yagi K."/>
            <person name="Yoshizaki F."/>
            <person name="Wada S."/>
            <person name="Zhang C."/>
            <person name="Hyatt P.D."/>
            <person name="Larimer F."/>
            <person name="Detter C."/>
            <person name="Doggett N."/>
            <person name="Glavina T."/>
            <person name="Hawkins T."/>
            <person name="Richardson P."/>
            <person name="Lucas S."/>
            <person name="Kohara Y."/>
            <person name="Levine M."/>
            <person name="Satoh N."/>
            <person name="Rokhsar D.S."/>
        </authorList>
    </citation>
    <scope>NUCLEOTIDE SEQUENCE [LARGE SCALE GENOMIC DNA]</scope>
</reference>
<evidence type="ECO:0000313" key="2">
    <source>
        <dbReference type="Proteomes" id="UP000008144"/>
    </source>
</evidence>
<sequence length="39" mass="4410">MARSSKDDVLQLPYHGTKVRVAVNLRACVLPLIKHNRPL</sequence>
<keyword evidence="2" id="KW-1185">Reference proteome</keyword>
<dbReference type="Ensembl" id="ENSCINT00000034574.1">
    <property type="protein sequence ID" value="ENSCINP00000035114.1"/>
    <property type="gene ID" value="ENSCING00000018376.1"/>
</dbReference>
<dbReference type="Proteomes" id="UP000008144">
    <property type="component" value="Chromosome 9"/>
</dbReference>
<dbReference type="AlphaFoldDB" id="H2XZN0"/>
<accession>H2XZN0</accession>
<name>H2XZN0_CIOIN</name>
<reference evidence="1" key="2">
    <citation type="journal article" date="2008" name="Genome Biol.">
        <title>Improved genome assembly and evidence-based global gene model set for the chordate Ciona intestinalis: new insight into intron and operon populations.</title>
        <authorList>
            <person name="Satou Y."/>
            <person name="Mineta K."/>
            <person name="Ogasawara M."/>
            <person name="Sasakura Y."/>
            <person name="Shoguchi E."/>
            <person name="Ueno K."/>
            <person name="Yamada L."/>
            <person name="Matsumoto J."/>
            <person name="Wasserscheid J."/>
            <person name="Dewar K."/>
            <person name="Wiley G.B."/>
            <person name="Macmil S.L."/>
            <person name="Roe B.A."/>
            <person name="Zeller R.W."/>
            <person name="Hastings K.E."/>
            <person name="Lemaire P."/>
            <person name="Lindquist E."/>
            <person name="Endo T."/>
            <person name="Hotta K."/>
            <person name="Inaba K."/>
        </authorList>
    </citation>
    <scope>NUCLEOTIDE SEQUENCE [LARGE SCALE GENOMIC DNA]</scope>
    <source>
        <strain evidence="1">wild type</strain>
    </source>
</reference>
<evidence type="ECO:0000313" key="1">
    <source>
        <dbReference type="Ensembl" id="ENSCINP00000035114.1"/>
    </source>
</evidence>
<dbReference type="InParanoid" id="H2XZN0"/>
<reference evidence="1" key="4">
    <citation type="submission" date="2025-09" db="UniProtKB">
        <authorList>
            <consortium name="Ensembl"/>
        </authorList>
    </citation>
    <scope>IDENTIFICATION</scope>
</reference>
<dbReference type="EMBL" id="EAAA01002871">
    <property type="status" value="NOT_ANNOTATED_CDS"/>
    <property type="molecule type" value="Genomic_DNA"/>
</dbReference>
<proteinExistence type="predicted"/>
<organism evidence="1 2">
    <name type="scientific">Ciona intestinalis</name>
    <name type="common">Transparent sea squirt</name>
    <name type="synonym">Ascidia intestinalis</name>
    <dbReference type="NCBI Taxonomy" id="7719"/>
    <lineage>
        <taxon>Eukaryota</taxon>
        <taxon>Metazoa</taxon>
        <taxon>Chordata</taxon>
        <taxon>Tunicata</taxon>
        <taxon>Ascidiacea</taxon>
        <taxon>Phlebobranchia</taxon>
        <taxon>Cionidae</taxon>
        <taxon>Ciona</taxon>
    </lineage>
</organism>
<protein>
    <submittedName>
        <fullName evidence="1">Uncharacterized protein</fullName>
    </submittedName>
</protein>